<evidence type="ECO:0000313" key="1">
    <source>
        <dbReference type="EMBL" id="OEV16325.1"/>
    </source>
</evidence>
<dbReference type="PATRIC" id="fig|518642.7.peg.2682"/>
<protein>
    <submittedName>
        <fullName evidence="1">Uncharacterized protein</fullName>
    </submittedName>
</protein>
<dbReference type="OrthoDB" id="4300346at2"/>
<gene>
    <name evidence="1" type="ORF">AN221_32470</name>
</gene>
<evidence type="ECO:0000313" key="2">
    <source>
        <dbReference type="Proteomes" id="UP000175971"/>
    </source>
</evidence>
<dbReference type="RefSeq" id="WP_070203869.1">
    <property type="nucleotide sequence ID" value="NZ_LJGZ01000103.1"/>
</dbReference>
<name>A0A1E7LJD2_9ACTN</name>
<dbReference type="Proteomes" id="UP000175971">
    <property type="component" value="Unassembled WGS sequence"/>
</dbReference>
<keyword evidence="2" id="KW-1185">Reference proteome</keyword>
<comment type="caution">
    <text evidence="1">The sequence shown here is derived from an EMBL/GenBank/DDBJ whole genome shotgun (WGS) entry which is preliminary data.</text>
</comment>
<organism evidence="1 2">
    <name type="scientific">Streptomyces nanshensis</name>
    <dbReference type="NCBI Taxonomy" id="518642"/>
    <lineage>
        <taxon>Bacteria</taxon>
        <taxon>Bacillati</taxon>
        <taxon>Actinomycetota</taxon>
        <taxon>Actinomycetes</taxon>
        <taxon>Kitasatosporales</taxon>
        <taxon>Streptomycetaceae</taxon>
        <taxon>Streptomyces</taxon>
    </lineage>
</organism>
<reference evidence="1 2" key="1">
    <citation type="journal article" date="2016" name="Front. Microbiol.">
        <title>Comparative Genomics Analysis of Streptomyces Species Reveals Their Adaptation to the Marine Environment and Their Diversity at the Genomic Level.</title>
        <authorList>
            <person name="Tian X."/>
            <person name="Zhang Z."/>
            <person name="Yang T."/>
            <person name="Chen M."/>
            <person name="Li J."/>
            <person name="Chen F."/>
            <person name="Yang J."/>
            <person name="Li W."/>
            <person name="Zhang B."/>
            <person name="Zhang Z."/>
            <person name="Wu J."/>
            <person name="Zhang C."/>
            <person name="Long L."/>
            <person name="Xiao J."/>
        </authorList>
    </citation>
    <scope>NUCLEOTIDE SEQUENCE [LARGE SCALE GENOMIC DNA]</scope>
    <source>
        <strain evidence="1 2">SCSIO M10372</strain>
    </source>
</reference>
<sequence length="143" mass="15730">MKSPETDGGRAKVLAAALRTWTTVDNDPEPPIARLEIRYPPNWAFASTNAITARQQARLLAFLRDDLAENRPGYSTPERAAAIIHGLITEHAAAGRTRITTADLAEAAPRIGRSRTWIAAHITDLIDGGVLRETRRPDTFHIN</sequence>
<dbReference type="AlphaFoldDB" id="A0A1E7LJD2"/>
<dbReference type="EMBL" id="LJGZ01000103">
    <property type="protein sequence ID" value="OEV16325.1"/>
    <property type="molecule type" value="Genomic_DNA"/>
</dbReference>
<accession>A0A1E7LJD2</accession>
<proteinExistence type="predicted"/>